<keyword evidence="2" id="KW-1133">Transmembrane helix</keyword>
<keyword evidence="2" id="KW-0812">Transmembrane</keyword>
<comment type="caution">
    <text evidence="3">The sequence shown here is derived from an EMBL/GenBank/DDBJ whole genome shotgun (WGS) entry which is preliminary data.</text>
</comment>
<feature type="transmembrane region" description="Helical" evidence="2">
    <location>
        <begin position="465"/>
        <end position="486"/>
    </location>
</feature>
<evidence type="ECO:0000313" key="4">
    <source>
        <dbReference type="Proteomes" id="UP001176961"/>
    </source>
</evidence>
<feature type="compositionally biased region" description="Low complexity" evidence="1">
    <location>
        <begin position="207"/>
        <end position="220"/>
    </location>
</feature>
<feature type="region of interest" description="Disordered" evidence="1">
    <location>
        <begin position="204"/>
        <end position="223"/>
    </location>
</feature>
<protein>
    <submittedName>
        <fullName evidence="3">Uncharacterized protein</fullName>
    </submittedName>
</protein>
<dbReference type="EMBL" id="CATQJL010000001">
    <property type="protein sequence ID" value="CAJ0590427.1"/>
    <property type="molecule type" value="Genomic_DNA"/>
</dbReference>
<evidence type="ECO:0000313" key="3">
    <source>
        <dbReference type="EMBL" id="CAJ0590427.1"/>
    </source>
</evidence>
<dbReference type="AlphaFoldDB" id="A0AA36DMJ7"/>
<accession>A0AA36DMJ7</accession>
<organism evidence="3 4">
    <name type="scientific">Cylicocyclus nassatus</name>
    <name type="common">Nematode worm</name>
    <dbReference type="NCBI Taxonomy" id="53992"/>
    <lineage>
        <taxon>Eukaryota</taxon>
        <taxon>Metazoa</taxon>
        <taxon>Ecdysozoa</taxon>
        <taxon>Nematoda</taxon>
        <taxon>Chromadorea</taxon>
        <taxon>Rhabditida</taxon>
        <taxon>Rhabditina</taxon>
        <taxon>Rhabditomorpha</taxon>
        <taxon>Strongyloidea</taxon>
        <taxon>Strongylidae</taxon>
        <taxon>Cylicocyclus</taxon>
    </lineage>
</organism>
<sequence length="529" mass="57500">MNLSPLMGFLNPDNVNRMADLAVQLSTLAARSMAKNEKDVAETVEEPREISLGAPPSQILGQAVSDVTTQSRLSLLKAFAPLEQGNLPSTPPSTTTTEAPKLFPDFGGGFGMPRGDNPLAIKPINSMRSEPKFDLFSPDVRHFPATQSGVPTHAEKTAVVFPSSDLKSVGDTVELPRPVISKPYSALDQNPFVRLASTFLGGGTRQGDSLGSGNSISSPSANPEPLDFGGIRDFLPGANNNFGLKKGPGCLPFLSEFMQAAYGDCQKVADEKAFDAWGDELKSAILTGQIDLLKASQETCKRGAERQQCGALRKAISNCDILESLQIGAQLQRAMKRCEEVSGLVDQENENKDDYNSVDKETNKNESGNGYFRLFSDSSAVLTASYRNVLLPLRIAPTTTTSTTTALTQNLVTVNSTASSNTTALNQHVGLRETIATELGHLRDNYQVMRKDFDVWMSTPYHRNVVIPSMIGVLSAIVAVAIYQIVKAAIRSCARRFRRYRLSRLTCEIDGDKKRMLPKRGDSDDEEDI</sequence>
<evidence type="ECO:0000256" key="2">
    <source>
        <dbReference type="SAM" id="Phobius"/>
    </source>
</evidence>
<reference evidence="3" key="1">
    <citation type="submission" date="2023-07" db="EMBL/GenBank/DDBJ databases">
        <authorList>
            <consortium name="CYATHOMIX"/>
        </authorList>
    </citation>
    <scope>NUCLEOTIDE SEQUENCE</scope>
    <source>
        <strain evidence="3">N/A</strain>
    </source>
</reference>
<gene>
    <name evidence="3" type="ORF">CYNAS_LOCUS2410</name>
</gene>
<keyword evidence="2" id="KW-0472">Membrane</keyword>
<name>A0AA36DMJ7_CYLNA</name>
<evidence type="ECO:0000256" key="1">
    <source>
        <dbReference type="SAM" id="MobiDB-lite"/>
    </source>
</evidence>
<proteinExistence type="predicted"/>
<dbReference type="Proteomes" id="UP001176961">
    <property type="component" value="Unassembled WGS sequence"/>
</dbReference>
<keyword evidence="4" id="KW-1185">Reference proteome</keyword>